<keyword evidence="12 15" id="KW-0472">Membrane</keyword>
<evidence type="ECO:0000256" key="8">
    <source>
        <dbReference type="ARBA" id="ARBA00022848"/>
    </source>
</evidence>
<keyword evidence="16" id="KW-0732">Signal</keyword>
<keyword evidence="6 13" id="KW-0479">Metal-binding</keyword>
<evidence type="ECO:0000256" key="4">
    <source>
        <dbReference type="ARBA" id="ARBA00010617"/>
    </source>
</evidence>
<proteinExistence type="evidence at transcript level"/>
<dbReference type="SUPFAM" id="SSF48264">
    <property type="entry name" value="Cytochrome P450"/>
    <property type="match status" value="1"/>
</dbReference>
<feature type="signal peptide" evidence="16">
    <location>
        <begin position="1"/>
        <end position="21"/>
    </location>
</feature>
<keyword evidence="10 13" id="KW-0408">Iron</keyword>
<keyword evidence="9 14" id="KW-0560">Oxidoreductase</keyword>
<evidence type="ECO:0000256" key="11">
    <source>
        <dbReference type="ARBA" id="ARBA00023033"/>
    </source>
</evidence>
<dbReference type="GO" id="GO:0004497">
    <property type="term" value="F:monooxygenase activity"/>
    <property type="evidence" value="ECO:0007669"/>
    <property type="project" value="UniProtKB-KW"/>
</dbReference>
<dbReference type="InterPro" id="IPR017972">
    <property type="entry name" value="Cyt_P450_CS"/>
</dbReference>
<comment type="similarity">
    <text evidence="4 14">Belongs to the cytochrome P450 family.</text>
</comment>
<evidence type="ECO:0000256" key="2">
    <source>
        <dbReference type="ARBA" id="ARBA00004174"/>
    </source>
</evidence>
<keyword evidence="15" id="KW-0812">Transmembrane</keyword>
<organism evidence="17">
    <name type="scientific">Riptortus pedestris</name>
    <name type="common">Bean bug</name>
    <dbReference type="NCBI Taxonomy" id="329032"/>
    <lineage>
        <taxon>Eukaryota</taxon>
        <taxon>Metazoa</taxon>
        <taxon>Ecdysozoa</taxon>
        <taxon>Arthropoda</taxon>
        <taxon>Hexapoda</taxon>
        <taxon>Insecta</taxon>
        <taxon>Pterygota</taxon>
        <taxon>Neoptera</taxon>
        <taxon>Paraneoptera</taxon>
        <taxon>Hemiptera</taxon>
        <taxon>Heteroptera</taxon>
        <taxon>Panheteroptera</taxon>
        <taxon>Pentatomomorpha</taxon>
        <taxon>Coreoidea</taxon>
        <taxon>Alydidae</taxon>
        <taxon>Riptortus</taxon>
    </lineage>
</organism>
<evidence type="ECO:0000256" key="6">
    <source>
        <dbReference type="ARBA" id="ARBA00022723"/>
    </source>
</evidence>
<dbReference type="AlphaFoldDB" id="R4WRR2"/>
<feature type="binding site" description="axial binding residue" evidence="13">
    <location>
        <position position="405"/>
    </location>
    <ligand>
        <name>heme</name>
        <dbReference type="ChEBI" id="CHEBI:30413"/>
    </ligand>
    <ligandPart>
        <name>Fe</name>
        <dbReference type="ChEBI" id="CHEBI:18248"/>
    </ligandPart>
</feature>
<keyword evidence="11 14" id="KW-0503">Monooxygenase</keyword>
<dbReference type="InterPro" id="IPR050476">
    <property type="entry name" value="Insect_CytP450_Detox"/>
</dbReference>
<evidence type="ECO:0000256" key="3">
    <source>
        <dbReference type="ARBA" id="ARBA00004406"/>
    </source>
</evidence>
<dbReference type="PROSITE" id="PS00086">
    <property type="entry name" value="CYTOCHROME_P450"/>
    <property type="match status" value="1"/>
</dbReference>
<feature type="chain" id="PRO_5004372644" evidence="16">
    <location>
        <begin position="22"/>
        <end position="466"/>
    </location>
</feature>
<comment type="subcellular location">
    <subcellularLocation>
        <location evidence="3">Endoplasmic reticulum membrane</location>
        <topology evidence="3">Peripheral membrane protein</topology>
    </subcellularLocation>
    <subcellularLocation>
        <location evidence="2">Microsome membrane</location>
        <topology evidence="2">Peripheral membrane protein</topology>
    </subcellularLocation>
</comment>
<dbReference type="SMR" id="R4WRR2"/>
<dbReference type="InterPro" id="IPR002401">
    <property type="entry name" value="Cyt_P450_E_grp-I"/>
</dbReference>
<evidence type="ECO:0000313" key="17">
    <source>
        <dbReference type="EMBL" id="BAN20602.1"/>
    </source>
</evidence>
<dbReference type="PRINTS" id="PR00463">
    <property type="entry name" value="EP450I"/>
</dbReference>
<dbReference type="CDD" id="cd11056">
    <property type="entry name" value="CYP6-like"/>
    <property type="match status" value="1"/>
</dbReference>
<evidence type="ECO:0000256" key="1">
    <source>
        <dbReference type="ARBA" id="ARBA00001971"/>
    </source>
</evidence>
<dbReference type="Gene3D" id="1.10.630.10">
    <property type="entry name" value="Cytochrome P450"/>
    <property type="match status" value="1"/>
</dbReference>
<keyword evidence="7" id="KW-0256">Endoplasmic reticulum</keyword>
<dbReference type="Pfam" id="PF00067">
    <property type="entry name" value="p450"/>
    <property type="match status" value="1"/>
</dbReference>
<reference evidence="17" key="1">
    <citation type="journal article" date="2013" name="PLoS ONE">
        <title>Gene expression in gut symbiotic organ of stinkbug affected by extracellular bacterial symbiont.</title>
        <authorList>
            <person name="Futahashi R."/>
            <person name="Tanaka K."/>
            <person name="Tanahashi M."/>
            <person name="Nikoh N."/>
            <person name="Kikuchi Y."/>
            <person name="Lee B.L."/>
            <person name="Fukatsu T."/>
        </authorList>
    </citation>
    <scope>NUCLEOTIDE SEQUENCE</scope>
    <source>
        <tissue evidence="17">Midgut</tissue>
    </source>
</reference>
<dbReference type="InterPro" id="IPR036396">
    <property type="entry name" value="Cyt_P450_sf"/>
</dbReference>
<dbReference type="GO" id="GO:0005789">
    <property type="term" value="C:endoplasmic reticulum membrane"/>
    <property type="evidence" value="ECO:0007669"/>
    <property type="project" value="UniProtKB-SubCell"/>
</dbReference>
<dbReference type="PANTHER" id="PTHR24292">
    <property type="entry name" value="CYTOCHROME P450"/>
    <property type="match status" value="1"/>
</dbReference>
<evidence type="ECO:0000256" key="5">
    <source>
        <dbReference type="ARBA" id="ARBA00022617"/>
    </source>
</evidence>
<comment type="cofactor">
    <cofactor evidence="1 13">
        <name>heme</name>
        <dbReference type="ChEBI" id="CHEBI:30413"/>
    </cofactor>
</comment>
<sequence>MLTTVLVVVLFSLLAWEFLKRDLWKKLGLKEAPGVPIFGNLLPVILRRKPFFQVHMDAYNYFPDVPYVGFYNFTQPILIIRDASLIETMLKDHAKNFEDHGLFADPSDPLSMNLFYLSGNEWKWVRSKLRSSFSTSSLKGIHPGIQECTDEFIAGIGDTINLRPAMNEFACNVIAKTVFSLDDATGFVEASEKVYDLSGMGGLKVFLRTFLPRTALALGIKMVPKDLEDFYRKAISNSERRPGSFFDTLYRLKENEPDFTDDLMLAQFFLFILAGFETTASALTYTLYLLAKHPEAQTKARREVQTVLEKEGVSFDSLKDMVYLDYVINEALRLYTPVTSILRVSKENFMLPCGVVLPKGTCVNIPYLCLHRDPRYYSEPLVFKPERWESPNPVFFPFGIGPRNCLGMQLALLELKVFLSSFLSKYTISLNPRTPDPLQFDPTSLFINPKLPIYLNLKPNSPGEFQ</sequence>
<keyword evidence="8" id="KW-0492">Microsome</keyword>
<dbReference type="GO" id="GO:0016705">
    <property type="term" value="F:oxidoreductase activity, acting on paired donors, with incorporation or reduction of molecular oxygen"/>
    <property type="evidence" value="ECO:0007669"/>
    <property type="project" value="InterPro"/>
</dbReference>
<feature type="transmembrane region" description="Helical" evidence="15">
    <location>
        <begin position="268"/>
        <end position="291"/>
    </location>
</feature>
<keyword evidence="5 13" id="KW-0349">Heme</keyword>
<accession>R4WRR2</accession>
<evidence type="ECO:0000256" key="9">
    <source>
        <dbReference type="ARBA" id="ARBA00023002"/>
    </source>
</evidence>
<dbReference type="InterPro" id="IPR001128">
    <property type="entry name" value="Cyt_P450"/>
</dbReference>
<dbReference type="PANTHER" id="PTHR24292:SF54">
    <property type="entry name" value="CYP9F3-RELATED"/>
    <property type="match status" value="1"/>
</dbReference>
<protein>
    <submittedName>
        <fullName evidence="17">CytochromeP450</fullName>
    </submittedName>
</protein>
<dbReference type="FunFam" id="1.10.630.10:FF:000182">
    <property type="entry name" value="Cytochrome P450 3A4"/>
    <property type="match status" value="1"/>
</dbReference>
<keyword evidence="15" id="KW-1133">Transmembrane helix</keyword>
<name>R4WRR2_RIPPE</name>
<evidence type="ECO:0000256" key="15">
    <source>
        <dbReference type="SAM" id="Phobius"/>
    </source>
</evidence>
<evidence type="ECO:0000256" key="16">
    <source>
        <dbReference type="SAM" id="SignalP"/>
    </source>
</evidence>
<dbReference type="EMBL" id="AK417387">
    <property type="protein sequence ID" value="BAN20602.1"/>
    <property type="molecule type" value="mRNA"/>
</dbReference>
<evidence type="ECO:0000256" key="14">
    <source>
        <dbReference type="RuleBase" id="RU000461"/>
    </source>
</evidence>
<dbReference type="GO" id="GO:0005506">
    <property type="term" value="F:iron ion binding"/>
    <property type="evidence" value="ECO:0007669"/>
    <property type="project" value="InterPro"/>
</dbReference>
<dbReference type="GO" id="GO:0020037">
    <property type="term" value="F:heme binding"/>
    <property type="evidence" value="ECO:0007669"/>
    <property type="project" value="InterPro"/>
</dbReference>
<dbReference type="PRINTS" id="PR00385">
    <property type="entry name" value="P450"/>
</dbReference>
<evidence type="ECO:0000256" key="10">
    <source>
        <dbReference type="ARBA" id="ARBA00023004"/>
    </source>
</evidence>
<evidence type="ECO:0000256" key="13">
    <source>
        <dbReference type="PIRSR" id="PIRSR602401-1"/>
    </source>
</evidence>
<evidence type="ECO:0000256" key="7">
    <source>
        <dbReference type="ARBA" id="ARBA00022824"/>
    </source>
</evidence>
<evidence type="ECO:0000256" key="12">
    <source>
        <dbReference type="ARBA" id="ARBA00023136"/>
    </source>
</evidence>